<proteinExistence type="inferred from homology"/>
<dbReference type="EMBL" id="UWJD01000001">
    <property type="protein sequence ID" value="VCT83630.1"/>
    <property type="molecule type" value="Genomic_DNA"/>
</dbReference>
<dbReference type="Proteomes" id="UP000789738">
    <property type="component" value="Unassembled WGS sequence"/>
</dbReference>
<feature type="transmembrane region" description="Helical" evidence="1">
    <location>
        <begin position="36"/>
        <end position="53"/>
    </location>
</feature>
<evidence type="ECO:0000313" key="7">
    <source>
        <dbReference type="Proteomes" id="UP000220840"/>
    </source>
</evidence>
<feature type="transmembrane region" description="Helical" evidence="1">
    <location>
        <begin position="95"/>
        <end position="117"/>
    </location>
</feature>
<evidence type="ECO:0000313" key="5">
    <source>
        <dbReference type="EMBL" id="PEG30271.1"/>
    </source>
</evidence>
<reference evidence="4" key="4">
    <citation type="submission" date="2022-10" db="EMBL/GenBank/DDBJ databases">
        <authorList>
            <person name="Aires J."/>
            <person name="Mesa V."/>
        </authorList>
    </citation>
    <scope>NUCLEOTIDE SEQUENCE</scope>
    <source>
        <strain evidence="4">Clostridium neonatale JD116</strain>
    </source>
</reference>
<keyword evidence="7" id="KW-1185">Reference proteome</keyword>
<protein>
    <recommendedName>
        <fullName evidence="1 2">Sodium/glutamate symporter</fullName>
    </recommendedName>
</protein>
<dbReference type="GO" id="GO:0015501">
    <property type="term" value="F:glutamate:sodium symporter activity"/>
    <property type="evidence" value="ECO:0007669"/>
    <property type="project" value="UniProtKB-UniRule"/>
</dbReference>
<keyword evidence="1" id="KW-0769">Symport</keyword>
<reference evidence="3" key="3">
    <citation type="submission" date="2021-10" db="EMBL/GenBank/DDBJ databases">
        <authorList>
            <person name="Mesa V."/>
        </authorList>
    </citation>
    <scope>NUCLEOTIDE SEQUENCE</scope>
    <source>
        <strain evidence="3">CC3_PB</strain>
    </source>
</reference>
<dbReference type="GeneID" id="68876579"/>
<name>A0A2A7MG06_9CLOT</name>
<evidence type="ECO:0000256" key="2">
    <source>
        <dbReference type="NCBIfam" id="TIGR00210"/>
    </source>
</evidence>
<feature type="transmembrane region" description="Helical" evidence="1">
    <location>
        <begin position="379"/>
        <end position="406"/>
    </location>
</feature>
<feature type="transmembrane region" description="Helical" evidence="1">
    <location>
        <begin position="286"/>
        <end position="306"/>
    </location>
</feature>
<dbReference type="PANTHER" id="PTHR36178:SF1">
    <property type="entry name" value="SODIUM_GLUTAMATE SYMPORTER"/>
    <property type="match status" value="1"/>
</dbReference>
<dbReference type="AlphaFoldDB" id="A0A2A7MG06"/>
<feature type="transmembrane region" description="Helical" evidence="1">
    <location>
        <begin position="65"/>
        <end position="83"/>
    </location>
</feature>
<dbReference type="OrthoDB" id="4921038at2"/>
<evidence type="ECO:0000313" key="4">
    <source>
        <dbReference type="EMBL" id="CAI3616385.1"/>
    </source>
</evidence>
<dbReference type="GO" id="GO:0015813">
    <property type="term" value="P:L-glutamate transmembrane transport"/>
    <property type="evidence" value="ECO:0007669"/>
    <property type="project" value="UniProtKB-UniRule"/>
</dbReference>
<gene>
    <name evidence="5" type="primary">gltS</name>
    <name evidence="6" type="synonym">gltS_2</name>
    <name evidence="4" type="ORF">CNEO2_390025</name>
    <name evidence="3" type="ORF">CNEO_44387</name>
    <name evidence="6" type="ORF">CNEONATNEC25_01227</name>
    <name evidence="5" type="ORF">CQ394_00645</name>
</gene>
<dbReference type="Pfam" id="PF03616">
    <property type="entry name" value="Glt_symporter"/>
    <property type="match status" value="1"/>
</dbReference>
<feature type="transmembrane region" description="Helical" evidence="1">
    <location>
        <begin position="157"/>
        <end position="176"/>
    </location>
</feature>
<feature type="transmembrane region" description="Helical" evidence="1">
    <location>
        <begin position="6"/>
        <end position="24"/>
    </location>
</feature>
<keyword evidence="1" id="KW-0472">Membrane</keyword>
<keyword evidence="1" id="KW-0812">Transmembrane</keyword>
<accession>A0A2A7MG06</accession>
<sequence>MTIQLNMIQSIGLAVIFLLLGKAVKNAVPLFSRYAIPSPVIGGLMFSIIHMILRQSNIVLFEFDTTLQNFFQIMFFCTVGFNASLKMLRIGGKKILMFLLIATVFAILQNVLAVGLAEVVGISPLLALLTASPSLTGGHGTSAAVAPSIEVLGYPEALTVALTAATFGLIAGSLLGSPMANRLIIKDDLVNKKRLQPSDEVEFDLSIIETKKTTLDTNKIKMAFFQILIAMALGTYLTDALNTFVGHLFNGVTFPAYIGAMLVAAVIRNISDNSTLFKTPLEEIEVVGEVSLNLFLGMALITLKLWHLIDLALPMLILLLAQCIMMYLYGIFVSYPLMGKNYDSAVMVAGLTGFAMGSTSNAMANMNSVTEKYVYSRTAFFVVPIVGSLFIDFINIGIIYGFIGFLS</sequence>
<comment type="similarity">
    <text evidence="1">Belongs to the glutamate:Na(+) symporter (ESS) (TC 2.A.27) family.</text>
</comment>
<reference evidence="5 7" key="1">
    <citation type="submission" date="2017-10" db="EMBL/GenBank/DDBJ databases">
        <title>Effective Description of Clostridium neonatale sp. nov. linked to necrotizing enterocolitis in neonates and a clarification of species assignable to the genus Clostridium (Prazmowski 1880) emend. Lawson and Rainey 2016.</title>
        <authorList>
            <person name="Bernard K."/>
            <person name="Burdz T."/>
            <person name="Wiebe D."/>
            <person name="Balcewich B."/>
            <person name="Alfa M."/>
            <person name="Bernier A.-M."/>
        </authorList>
    </citation>
    <scope>NUCLEOTIDE SEQUENCE [LARGE SCALE GENOMIC DNA]</scope>
    <source>
        <strain evidence="5 7">LCDC99A005</strain>
    </source>
</reference>
<dbReference type="EMBL" id="CAMTCP010000236">
    <property type="protein sequence ID" value="CAI3616385.1"/>
    <property type="molecule type" value="Genomic_DNA"/>
</dbReference>
<dbReference type="Proteomes" id="UP001189143">
    <property type="component" value="Unassembled WGS sequence"/>
</dbReference>
<feature type="transmembrane region" description="Helical" evidence="1">
    <location>
        <begin position="220"/>
        <end position="238"/>
    </location>
</feature>
<keyword evidence="1" id="KW-0739">Sodium transport</keyword>
<keyword evidence="1" id="KW-0915">Sodium</keyword>
<organism evidence="5 7">
    <name type="scientific">Clostridium neonatale</name>
    <dbReference type="NCBI Taxonomy" id="137838"/>
    <lineage>
        <taxon>Bacteria</taxon>
        <taxon>Bacillati</taxon>
        <taxon>Bacillota</taxon>
        <taxon>Clostridia</taxon>
        <taxon>Eubacteriales</taxon>
        <taxon>Clostridiaceae</taxon>
        <taxon>Clostridium</taxon>
    </lineage>
</organism>
<dbReference type="HAMAP" id="MF_02062">
    <property type="entry name" value="GltS"/>
    <property type="match status" value="1"/>
</dbReference>
<dbReference type="RefSeq" id="WP_058294445.1">
    <property type="nucleotide sequence ID" value="NZ_CAMRXB010000033.1"/>
</dbReference>
<dbReference type="EMBL" id="PDCJ01000001">
    <property type="protein sequence ID" value="PEG30271.1"/>
    <property type="molecule type" value="Genomic_DNA"/>
</dbReference>
<evidence type="ECO:0000313" key="3">
    <source>
        <dbReference type="EMBL" id="CAG9709751.1"/>
    </source>
</evidence>
<dbReference type="GO" id="GO:0005886">
    <property type="term" value="C:plasma membrane"/>
    <property type="evidence" value="ECO:0007669"/>
    <property type="project" value="UniProtKB-SubCell"/>
</dbReference>
<feature type="transmembrane region" description="Helical" evidence="1">
    <location>
        <begin position="345"/>
        <end position="364"/>
    </location>
</feature>
<dbReference type="Proteomes" id="UP000220840">
    <property type="component" value="Unassembled WGS sequence"/>
</dbReference>
<keyword evidence="1" id="KW-1133">Transmembrane helix</keyword>
<feature type="transmembrane region" description="Helical" evidence="1">
    <location>
        <begin position="312"/>
        <end position="333"/>
    </location>
</feature>
<dbReference type="PANTHER" id="PTHR36178">
    <property type="entry name" value="SLR0625 PROTEIN"/>
    <property type="match status" value="1"/>
</dbReference>
<comment type="function">
    <text evidence="1">Catalyzes the sodium-dependent transport of glutamate.</text>
</comment>
<evidence type="ECO:0000313" key="6">
    <source>
        <dbReference type="EMBL" id="VCT83630.1"/>
    </source>
</evidence>
<reference evidence="6 8" key="2">
    <citation type="submission" date="2018-06" db="EMBL/GenBank/DDBJ databases">
        <authorList>
            <consortium name="IHU Genomes"/>
        </authorList>
    </citation>
    <scope>NUCLEOTIDE SEQUENCE [LARGE SCALE GENOMIC DNA]</scope>
    <source>
        <strain evidence="6 8">NEC25</strain>
    </source>
</reference>
<evidence type="ECO:0000256" key="1">
    <source>
        <dbReference type="HAMAP-Rule" id="MF_02062"/>
    </source>
</evidence>
<dbReference type="InterPro" id="IPR004445">
    <property type="entry name" value="GltS"/>
</dbReference>
<dbReference type="EMBL" id="CAKJVE010000004">
    <property type="protein sequence ID" value="CAG9709751.1"/>
    <property type="molecule type" value="Genomic_DNA"/>
</dbReference>
<keyword evidence="1" id="KW-0029">Amino-acid transport</keyword>
<comment type="subcellular location">
    <subcellularLocation>
        <location evidence="1">Cell membrane</location>
        <topology evidence="1">Multi-pass membrane protein</topology>
    </subcellularLocation>
</comment>
<keyword evidence="1" id="KW-1003">Cell membrane</keyword>
<feature type="transmembrane region" description="Helical" evidence="1">
    <location>
        <begin position="244"/>
        <end position="266"/>
    </location>
</feature>
<dbReference type="Proteomes" id="UP000431451">
    <property type="component" value="Unassembled WGS sequence"/>
</dbReference>
<keyword evidence="1" id="KW-0813">Transport</keyword>
<dbReference type="NCBIfam" id="TIGR00210">
    <property type="entry name" value="gltS"/>
    <property type="match status" value="1"/>
</dbReference>
<evidence type="ECO:0000313" key="8">
    <source>
        <dbReference type="Proteomes" id="UP000431451"/>
    </source>
</evidence>
<keyword evidence="1" id="KW-0406">Ion transport</keyword>